<evidence type="ECO:0000256" key="1">
    <source>
        <dbReference type="SAM" id="MobiDB-lite"/>
    </source>
</evidence>
<feature type="compositionally biased region" description="Basic residues" evidence="1">
    <location>
        <begin position="443"/>
        <end position="453"/>
    </location>
</feature>
<comment type="caution">
    <text evidence="2">The sequence shown here is derived from an EMBL/GenBank/DDBJ whole genome shotgun (WGS) entry which is preliminary data.</text>
</comment>
<sequence length="536" mass="59408">MGEWLKKALSVGDPEQSGTSSGPGAWRERGSPSATTDHFSNGANARRVDLFNGRGLDASEPNRVHFRNNIAYKSSPDLNLYIGPRPPRVNVHSSGAGQSDLRTTTMRYQNRQGERFSPRPSSPSNGGIVDYHGHPNSPQGHIEERSSAGQSSSPNNQGWTSPQYRNEEPQDSQTNSPLQPLGTTACGSKGMSPVGSPSKAQSWADKAEEEEVNAGESEDDFNISDINSEQRADQDFMAQRNWVKEARREVTDAFSRIQEFTGTPEAEEVAVEHHFNTEEQMQIHAQKRRLEDCVVVFCTVDISPSRDAFTQWLYQEVENKSDVQEPDPEAGFTEVTGKGKNKVPNGSGSSQLPEQRNSFQAPEETSAGDQMEEVTSAQQQLQVDNESLPMQIGNDEDTGVTSVDPLAAEGLPQQTTHEVNETLPDLNVTLTASTGLHNEKTEKKKSKKARQKEKRRETLLAKMAETGTQNRSRSQTDAMEAEESGESSLDEEDSRKDRLWKKKDEKKQKGEKEVMETTVGWKDQPTKDGEDNLNTQ</sequence>
<reference evidence="2 3" key="1">
    <citation type="submission" date="2024-09" db="EMBL/GenBank/DDBJ databases">
        <title>Chromosome-scale assembly of Riccia sorocarpa.</title>
        <authorList>
            <person name="Paukszto L."/>
        </authorList>
    </citation>
    <scope>NUCLEOTIDE SEQUENCE [LARGE SCALE GENOMIC DNA]</scope>
    <source>
        <strain evidence="2">LP-2024</strain>
        <tissue evidence="2">Aerial parts of the thallus</tissue>
    </source>
</reference>
<feature type="compositionally biased region" description="Acidic residues" evidence="1">
    <location>
        <begin position="207"/>
        <end position="222"/>
    </location>
</feature>
<dbReference type="AlphaFoldDB" id="A0ABD3ID34"/>
<feature type="region of interest" description="Disordered" evidence="1">
    <location>
        <begin position="431"/>
        <end position="536"/>
    </location>
</feature>
<evidence type="ECO:0000313" key="2">
    <source>
        <dbReference type="EMBL" id="KAL3701406.1"/>
    </source>
</evidence>
<feature type="compositionally biased region" description="Polar residues" evidence="1">
    <location>
        <begin position="171"/>
        <end position="186"/>
    </location>
</feature>
<feature type="compositionally biased region" description="Basic and acidic residues" evidence="1">
    <location>
        <begin position="493"/>
        <end position="515"/>
    </location>
</feature>
<organism evidence="2 3">
    <name type="scientific">Riccia sorocarpa</name>
    <dbReference type="NCBI Taxonomy" id="122646"/>
    <lineage>
        <taxon>Eukaryota</taxon>
        <taxon>Viridiplantae</taxon>
        <taxon>Streptophyta</taxon>
        <taxon>Embryophyta</taxon>
        <taxon>Marchantiophyta</taxon>
        <taxon>Marchantiopsida</taxon>
        <taxon>Marchantiidae</taxon>
        <taxon>Marchantiales</taxon>
        <taxon>Ricciaceae</taxon>
        <taxon>Riccia</taxon>
    </lineage>
</organism>
<name>A0ABD3ID34_9MARC</name>
<protein>
    <submittedName>
        <fullName evidence="2">Uncharacterized protein</fullName>
    </submittedName>
</protein>
<dbReference type="Proteomes" id="UP001633002">
    <property type="component" value="Unassembled WGS sequence"/>
</dbReference>
<dbReference type="EMBL" id="JBJQOH010000001">
    <property type="protein sequence ID" value="KAL3701406.1"/>
    <property type="molecule type" value="Genomic_DNA"/>
</dbReference>
<feature type="region of interest" description="Disordered" evidence="1">
    <location>
        <begin position="1"/>
        <end position="43"/>
    </location>
</feature>
<proteinExistence type="predicted"/>
<feature type="region of interest" description="Disordered" evidence="1">
    <location>
        <begin position="75"/>
        <end position="232"/>
    </location>
</feature>
<feature type="compositionally biased region" description="Polar residues" evidence="1">
    <location>
        <begin position="147"/>
        <end position="164"/>
    </location>
</feature>
<feature type="compositionally biased region" description="Acidic residues" evidence="1">
    <location>
        <begin position="479"/>
        <end position="492"/>
    </location>
</feature>
<evidence type="ECO:0000313" key="3">
    <source>
        <dbReference type="Proteomes" id="UP001633002"/>
    </source>
</evidence>
<keyword evidence="3" id="KW-1185">Reference proteome</keyword>
<feature type="compositionally biased region" description="Polar residues" evidence="1">
    <location>
        <begin position="91"/>
        <end position="111"/>
    </location>
</feature>
<feature type="compositionally biased region" description="Polar residues" evidence="1">
    <location>
        <begin position="344"/>
        <end position="360"/>
    </location>
</feature>
<feature type="region of interest" description="Disordered" evidence="1">
    <location>
        <begin position="320"/>
        <end position="380"/>
    </location>
</feature>
<accession>A0ABD3ID34</accession>
<gene>
    <name evidence="2" type="ORF">R1sor_019428</name>
</gene>
<feature type="compositionally biased region" description="Polar residues" evidence="1">
    <location>
        <begin position="466"/>
        <end position="477"/>
    </location>
</feature>
<feature type="compositionally biased region" description="Polar residues" evidence="1">
    <location>
        <begin position="32"/>
        <end position="43"/>
    </location>
</feature>